<gene>
    <name evidence="1" type="ORF">DPMN_024609</name>
</gene>
<evidence type="ECO:0000313" key="2">
    <source>
        <dbReference type="Proteomes" id="UP000828390"/>
    </source>
</evidence>
<dbReference type="Proteomes" id="UP000828390">
    <property type="component" value="Unassembled WGS sequence"/>
</dbReference>
<name>A0A9D4RCU7_DREPO</name>
<proteinExistence type="predicted"/>
<sequence>MLKKLSWKSNPGAHAHNARTITYAEKVTRRGRDRGPNNLARGSLWAAQFGICSFCSIAPMQRKSFHELSLLRVSTIKMVLGRKMGNAMRADDPSVTTREWQLAIGH</sequence>
<comment type="caution">
    <text evidence="1">The sequence shown here is derived from an EMBL/GenBank/DDBJ whole genome shotgun (WGS) entry which is preliminary data.</text>
</comment>
<evidence type="ECO:0000313" key="1">
    <source>
        <dbReference type="EMBL" id="KAH3861675.1"/>
    </source>
</evidence>
<dbReference type="EMBL" id="JAIWYP010000002">
    <property type="protein sequence ID" value="KAH3861675.1"/>
    <property type="molecule type" value="Genomic_DNA"/>
</dbReference>
<dbReference type="AlphaFoldDB" id="A0A9D4RCU7"/>
<reference evidence="1" key="1">
    <citation type="journal article" date="2019" name="bioRxiv">
        <title>The Genome of the Zebra Mussel, Dreissena polymorpha: A Resource for Invasive Species Research.</title>
        <authorList>
            <person name="McCartney M.A."/>
            <person name="Auch B."/>
            <person name="Kono T."/>
            <person name="Mallez S."/>
            <person name="Zhang Y."/>
            <person name="Obille A."/>
            <person name="Becker A."/>
            <person name="Abrahante J.E."/>
            <person name="Garbe J."/>
            <person name="Badalamenti J.P."/>
            <person name="Herman A."/>
            <person name="Mangelson H."/>
            <person name="Liachko I."/>
            <person name="Sullivan S."/>
            <person name="Sone E.D."/>
            <person name="Koren S."/>
            <person name="Silverstein K.A.T."/>
            <person name="Beckman K.B."/>
            <person name="Gohl D.M."/>
        </authorList>
    </citation>
    <scope>NUCLEOTIDE SEQUENCE</scope>
    <source>
        <strain evidence="1">Duluth1</strain>
        <tissue evidence="1">Whole animal</tissue>
    </source>
</reference>
<protein>
    <submittedName>
        <fullName evidence="1">Uncharacterized protein</fullName>
    </submittedName>
</protein>
<organism evidence="1 2">
    <name type="scientific">Dreissena polymorpha</name>
    <name type="common">Zebra mussel</name>
    <name type="synonym">Mytilus polymorpha</name>
    <dbReference type="NCBI Taxonomy" id="45954"/>
    <lineage>
        <taxon>Eukaryota</taxon>
        <taxon>Metazoa</taxon>
        <taxon>Spiralia</taxon>
        <taxon>Lophotrochozoa</taxon>
        <taxon>Mollusca</taxon>
        <taxon>Bivalvia</taxon>
        <taxon>Autobranchia</taxon>
        <taxon>Heteroconchia</taxon>
        <taxon>Euheterodonta</taxon>
        <taxon>Imparidentia</taxon>
        <taxon>Neoheterodontei</taxon>
        <taxon>Myida</taxon>
        <taxon>Dreissenoidea</taxon>
        <taxon>Dreissenidae</taxon>
        <taxon>Dreissena</taxon>
    </lineage>
</organism>
<keyword evidence="2" id="KW-1185">Reference proteome</keyword>
<accession>A0A9D4RCU7</accession>
<reference evidence="1" key="2">
    <citation type="submission" date="2020-11" db="EMBL/GenBank/DDBJ databases">
        <authorList>
            <person name="McCartney M.A."/>
            <person name="Auch B."/>
            <person name="Kono T."/>
            <person name="Mallez S."/>
            <person name="Becker A."/>
            <person name="Gohl D.M."/>
            <person name="Silverstein K.A.T."/>
            <person name="Koren S."/>
            <person name="Bechman K.B."/>
            <person name="Herman A."/>
            <person name="Abrahante J.E."/>
            <person name="Garbe J."/>
        </authorList>
    </citation>
    <scope>NUCLEOTIDE SEQUENCE</scope>
    <source>
        <strain evidence="1">Duluth1</strain>
        <tissue evidence="1">Whole animal</tissue>
    </source>
</reference>